<dbReference type="AlphaFoldDB" id="A0A0M0K1T2"/>
<dbReference type="EMBL" id="JWZX01001689">
    <property type="protein sequence ID" value="KOO32770.1"/>
    <property type="molecule type" value="Genomic_DNA"/>
</dbReference>
<proteinExistence type="predicted"/>
<protein>
    <submittedName>
        <fullName evidence="1">Uncharacterized protein</fullName>
    </submittedName>
</protein>
<comment type="caution">
    <text evidence="1">The sequence shown here is derived from an EMBL/GenBank/DDBJ whole genome shotgun (WGS) entry which is preliminary data.</text>
</comment>
<keyword evidence="2" id="KW-1185">Reference proteome</keyword>
<evidence type="ECO:0000313" key="2">
    <source>
        <dbReference type="Proteomes" id="UP000037460"/>
    </source>
</evidence>
<dbReference type="Gene3D" id="3.40.50.150">
    <property type="entry name" value="Vaccinia Virus protein VP39"/>
    <property type="match status" value="1"/>
</dbReference>
<reference evidence="2" key="1">
    <citation type="journal article" date="2015" name="PLoS Genet.">
        <title>Genome Sequence and Transcriptome Analyses of Chrysochromulina tobin: Metabolic Tools for Enhanced Algal Fitness in the Prominent Order Prymnesiales (Haptophyceae).</title>
        <authorList>
            <person name="Hovde B.T."/>
            <person name="Deodato C.R."/>
            <person name="Hunsperger H.M."/>
            <person name="Ryken S.A."/>
            <person name="Yost W."/>
            <person name="Jha R.K."/>
            <person name="Patterson J."/>
            <person name="Monnat R.J. Jr."/>
            <person name="Barlow S.B."/>
            <person name="Starkenburg S.R."/>
            <person name="Cattolico R.A."/>
        </authorList>
    </citation>
    <scope>NUCLEOTIDE SEQUENCE</scope>
    <source>
        <strain evidence="2">CCMP291</strain>
    </source>
</reference>
<organism evidence="1 2">
    <name type="scientific">Chrysochromulina tobinii</name>
    <dbReference type="NCBI Taxonomy" id="1460289"/>
    <lineage>
        <taxon>Eukaryota</taxon>
        <taxon>Haptista</taxon>
        <taxon>Haptophyta</taxon>
        <taxon>Prymnesiophyceae</taxon>
        <taxon>Prymnesiales</taxon>
        <taxon>Chrysochromulinaceae</taxon>
        <taxon>Chrysochromulina</taxon>
    </lineage>
</organism>
<gene>
    <name evidence="1" type="ORF">Ctob_003716</name>
</gene>
<evidence type="ECO:0000313" key="1">
    <source>
        <dbReference type="EMBL" id="KOO32770.1"/>
    </source>
</evidence>
<dbReference type="Proteomes" id="UP000037460">
    <property type="component" value="Unassembled WGS sequence"/>
</dbReference>
<name>A0A0M0K1T2_9EUKA</name>
<sequence>MYVARGVADRADALLNEVLEQSGALPSLILVADVSCSAALIQPLVASLVALRARLPSGAIALMAHEKREAKVDAALEAAFDAAKLKREPIEIPSGVQSDADAKRARLRLWRVPLTL</sequence>
<accession>A0A0M0K1T2</accession>
<dbReference type="InterPro" id="IPR029063">
    <property type="entry name" value="SAM-dependent_MTases_sf"/>
</dbReference>